<dbReference type="NCBIfam" id="TIGR02136">
    <property type="entry name" value="ptsS_2"/>
    <property type="match status" value="1"/>
</dbReference>
<comment type="function">
    <text evidence="4">Involved in the system for phosphate transport across the cytoplasmic membrane.</text>
</comment>
<gene>
    <name evidence="6" type="ORF">HYY20_12100</name>
</gene>
<evidence type="ECO:0000313" key="6">
    <source>
        <dbReference type="EMBL" id="MBI2877612.1"/>
    </source>
</evidence>
<accession>A0A932CS26</accession>
<keyword evidence="2 4" id="KW-0813">Transport</keyword>
<evidence type="ECO:0000256" key="2">
    <source>
        <dbReference type="ARBA" id="ARBA00022448"/>
    </source>
</evidence>
<dbReference type="AlphaFoldDB" id="A0A932CS26"/>
<feature type="domain" description="PBP" evidence="5">
    <location>
        <begin position="31"/>
        <end position="280"/>
    </location>
</feature>
<dbReference type="PROSITE" id="PS51257">
    <property type="entry name" value="PROKAR_LIPOPROTEIN"/>
    <property type="match status" value="1"/>
</dbReference>
<evidence type="ECO:0000259" key="5">
    <source>
        <dbReference type="Pfam" id="PF12849"/>
    </source>
</evidence>
<dbReference type="InterPro" id="IPR011862">
    <property type="entry name" value="Phos-bd"/>
</dbReference>
<sequence>MLSKTCRIMLLGWLGLCLGVLSGCGGKEPGRATASNAIQVKGSDTEVNLVQRLAEEFMKAHPQASISVTGGGSGTGIAALIDQRADLANSSREMKPEEVQQARQRGVNPVHIVFAVDGLAIIAHPSNPLESLSLEDLAKIFRGEVTNWKEVGGPDLGISLYGRQSNSGTFIYFRDTVLKGDYAPSMKMMNGSAQIVEGVPRDRAGIGYVGVGYVMEQGKAAKGAKVLRLAREKGGEAISPLEADKVEQGIYPLSRPLYQYINGTPKGALLEFLQFELSPEGQRLVAQEGFFSVPSTYQAANRKVIGG</sequence>
<dbReference type="EMBL" id="JACPRF010000370">
    <property type="protein sequence ID" value="MBI2877612.1"/>
    <property type="molecule type" value="Genomic_DNA"/>
</dbReference>
<dbReference type="GO" id="GO:0042301">
    <property type="term" value="F:phosphate ion binding"/>
    <property type="evidence" value="ECO:0007669"/>
    <property type="project" value="UniProtKB-UniRule"/>
</dbReference>
<dbReference type="InterPro" id="IPR024370">
    <property type="entry name" value="PBP_domain"/>
</dbReference>
<dbReference type="CDD" id="cd13566">
    <property type="entry name" value="PBP2_phosphate"/>
    <property type="match status" value="1"/>
</dbReference>
<evidence type="ECO:0000256" key="1">
    <source>
        <dbReference type="ARBA" id="ARBA00008725"/>
    </source>
</evidence>
<dbReference type="InterPro" id="IPR050811">
    <property type="entry name" value="Phosphate_ABC_transporter"/>
</dbReference>
<keyword evidence="4" id="KW-0592">Phosphate transport</keyword>
<dbReference type="SUPFAM" id="SSF53850">
    <property type="entry name" value="Periplasmic binding protein-like II"/>
    <property type="match status" value="1"/>
</dbReference>
<reference evidence="6" key="1">
    <citation type="submission" date="2020-07" db="EMBL/GenBank/DDBJ databases">
        <title>Huge and variable diversity of episymbiotic CPR bacteria and DPANN archaea in groundwater ecosystems.</title>
        <authorList>
            <person name="He C.Y."/>
            <person name="Keren R."/>
            <person name="Whittaker M."/>
            <person name="Farag I.F."/>
            <person name="Doudna J."/>
            <person name="Cate J.H.D."/>
            <person name="Banfield J.F."/>
        </authorList>
    </citation>
    <scope>NUCLEOTIDE SEQUENCE</scope>
    <source>
        <strain evidence="6">NC_groundwater_672_Ag_B-0.1um_62_36</strain>
    </source>
</reference>
<comment type="similarity">
    <text evidence="1 4">Belongs to the PstS family.</text>
</comment>
<dbReference type="PANTHER" id="PTHR30570">
    <property type="entry name" value="PERIPLASMIC PHOSPHATE BINDING COMPONENT OF PHOSPHATE ABC TRANSPORTER"/>
    <property type="match status" value="1"/>
</dbReference>
<dbReference type="Gene3D" id="3.40.190.10">
    <property type="entry name" value="Periplasmic binding protein-like II"/>
    <property type="match status" value="2"/>
</dbReference>
<organism evidence="6 7">
    <name type="scientific">Tectimicrobiota bacterium</name>
    <dbReference type="NCBI Taxonomy" id="2528274"/>
    <lineage>
        <taxon>Bacteria</taxon>
        <taxon>Pseudomonadati</taxon>
        <taxon>Nitrospinota/Tectimicrobiota group</taxon>
        <taxon>Candidatus Tectimicrobiota</taxon>
    </lineage>
</organism>
<dbReference type="Proteomes" id="UP000769766">
    <property type="component" value="Unassembled WGS sequence"/>
</dbReference>
<protein>
    <recommendedName>
        <fullName evidence="4">Phosphate-binding protein</fullName>
    </recommendedName>
</protein>
<dbReference type="GO" id="GO:0006817">
    <property type="term" value="P:phosphate ion transport"/>
    <property type="evidence" value="ECO:0007669"/>
    <property type="project" value="UniProtKB-UniRule"/>
</dbReference>
<evidence type="ECO:0000256" key="4">
    <source>
        <dbReference type="RuleBase" id="RU367119"/>
    </source>
</evidence>
<name>A0A932CS26_UNCTE</name>
<proteinExistence type="inferred from homology"/>
<evidence type="ECO:0000256" key="3">
    <source>
        <dbReference type="ARBA" id="ARBA00022729"/>
    </source>
</evidence>
<comment type="caution">
    <text evidence="6">The sequence shown here is derived from an EMBL/GenBank/DDBJ whole genome shotgun (WGS) entry which is preliminary data.</text>
</comment>
<evidence type="ECO:0000313" key="7">
    <source>
        <dbReference type="Proteomes" id="UP000769766"/>
    </source>
</evidence>
<keyword evidence="3" id="KW-0732">Signal</keyword>
<dbReference type="PANTHER" id="PTHR30570:SF1">
    <property type="entry name" value="PHOSPHATE-BINDING PROTEIN PSTS"/>
    <property type="match status" value="1"/>
</dbReference>
<dbReference type="Pfam" id="PF12849">
    <property type="entry name" value="PBP_like_2"/>
    <property type="match status" value="1"/>
</dbReference>